<evidence type="ECO:0000256" key="4">
    <source>
        <dbReference type="ARBA" id="ARBA00016244"/>
    </source>
</evidence>
<comment type="subcellular location">
    <subcellularLocation>
        <location evidence="1">Bacterial flagellum</location>
    </subcellularLocation>
    <subcellularLocation>
        <location evidence="2">Secreted</location>
    </subcellularLocation>
</comment>
<dbReference type="Proteomes" id="UP001060012">
    <property type="component" value="Chromosome"/>
</dbReference>
<comment type="similarity">
    <text evidence="3">Belongs to the flagella basal body rod proteins family.</text>
</comment>
<keyword evidence="10" id="KW-0966">Cell projection</keyword>
<dbReference type="PANTHER" id="PTHR30033:SF2">
    <property type="entry name" value="FLAGELLAR HOOK PROTEIN"/>
    <property type="match status" value="1"/>
</dbReference>
<evidence type="ECO:0000256" key="5">
    <source>
        <dbReference type="ARBA" id="ARBA00022525"/>
    </source>
</evidence>
<evidence type="ECO:0000259" key="9">
    <source>
        <dbReference type="Pfam" id="PF22638"/>
    </source>
</evidence>
<organism evidence="10 11">
    <name type="scientific">Arcobacter roscoffensis</name>
    <dbReference type="NCBI Taxonomy" id="2961520"/>
    <lineage>
        <taxon>Bacteria</taxon>
        <taxon>Pseudomonadati</taxon>
        <taxon>Campylobacterota</taxon>
        <taxon>Epsilonproteobacteria</taxon>
        <taxon>Campylobacterales</taxon>
        <taxon>Arcobacteraceae</taxon>
        <taxon>Arcobacter</taxon>
    </lineage>
</organism>
<evidence type="ECO:0000259" key="8">
    <source>
        <dbReference type="Pfam" id="PF06429"/>
    </source>
</evidence>
<accession>A0ABY5E241</accession>
<dbReference type="Pfam" id="PF06429">
    <property type="entry name" value="Flg_bbr_C"/>
    <property type="match status" value="1"/>
</dbReference>
<keyword evidence="10" id="KW-0282">Flagellum</keyword>
<proteinExistence type="inferred from homology"/>
<reference evidence="10" key="1">
    <citation type="submission" date="2022-07" db="EMBL/GenBank/DDBJ databases">
        <title>Arcobacter roscoffensis sp. nov., a marine bacterium isolated from coastal seawater collected from Roscoff, France.</title>
        <authorList>
            <person name="Pascual J."/>
            <person name="Lepeaux C."/>
            <person name="Methner A."/>
            <person name="Overmann J."/>
        </authorList>
    </citation>
    <scope>NUCLEOTIDE SEQUENCE</scope>
    <source>
        <strain evidence="10">ARW1-2F2</strain>
    </source>
</reference>
<evidence type="ECO:0000256" key="1">
    <source>
        <dbReference type="ARBA" id="ARBA00004365"/>
    </source>
</evidence>
<dbReference type="InterPro" id="IPR002371">
    <property type="entry name" value="FlgK"/>
</dbReference>
<feature type="domain" description="Flagellar basal-body/hook protein C-terminal" evidence="8">
    <location>
        <begin position="591"/>
        <end position="634"/>
    </location>
</feature>
<dbReference type="Pfam" id="PF00460">
    <property type="entry name" value="Flg_bb_rod"/>
    <property type="match status" value="1"/>
</dbReference>
<dbReference type="Pfam" id="PF22638">
    <property type="entry name" value="FlgK_D1"/>
    <property type="match status" value="1"/>
</dbReference>
<evidence type="ECO:0000256" key="6">
    <source>
        <dbReference type="ARBA" id="ARBA00023143"/>
    </source>
</evidence>
<dbReference type="InterPro" id="IPR010930">
    <property type="entry name" value="Flg_bb/hook_C_dom"/>
</dbReference>
<sequence length="636" mass="71073">MLNTLNVSQTGLTAAKIAVENVSNNIANENTPGYKKRVVDIKELEQTDTRFTGRGVGADNAYRVTNQYMFDRLMTENTREQGYTKLSSILGSVETAFKETDSSGFSSDLNRYFQAVENLRSNPNSEVYKNGLINEGKLLVESLQNLYTGIERAQELEEHELGSNVDKVNDILSEIGQINEKLGKQTEATNDLLDRRDYLEEQLSSYVDIKVDRSYGEYELKIAGNVAVRYNTNVRDVSVQEEHKAQIDRFADDAGTGSSLTFIDNTTGAVSNTPETGDKITYKLNNDQEVTITVGSSQYTDKDGNTVDIDFDEDGTPDVVDANNYVRALAYAINDNPSTKGLITAYNGNYRIDEHGDKIDIDGEDKFLLIESDSPGVNGKFEGRITITESNDVDGDGNLDEVRNSFYKDELQSHDAVSRTYVAIYDKEVDLKSGVLKIQTDNISSDSPNNKLETYKDKLDKFAKVLADVTDKYIRIGIDEYKFGEKAIDELDSTVGDTVKLGLFSGTSVGTLKFNETAINDLDQKDLDYLAELQWKKDLSFNDGAQDPTDNDRTSFSEFFQEIRAIVSEDKESTDFVLDTQKDIKAALTSSYNEHVKVDKDEEMVNLIKFQSAYTANAKIVTVIDEMLQTLLGLKR</sequence>
<dbReference type="RefSeq" id="WP_254576439.1">
    <property type="nucleotide sequence ID" value="NZ_CP100595.1"/>
</dbReference>
<evidence type="ECO:0000256" key="3">
    <source>
        <dbReference type="ARBA" id="ARBA00009677"/>
    </source>
</evidence>
<dbReference type="SUPFAM" id="SSF64518">
    <property type="entry name" value="Phase 1 flagellin"/>
    <property type="match status" value="1"/>
</dbReference>
<dbReference type="PRINTS" id="PR01005">
    <property type="entry name" value="FLGHOOKAP1"/>
</dbReference>
<feature type="domain" description="Flagellar basal body rod protein N-terminal" evidence="7">
    <location>
        <begin position="5"/>
        <end position="35"/>
    </location>
</feature>
<dbReference type="PANTHER" id="PTHR30033">
    <property type="entry name" value="FLAGELLAR HOOK-ASSOCIATED PROTEIN 1"/>
    <property type="match status" value="1"/>
</dbReference>
<evidence type="ECO:0000313" key="11">
    <source>
        <dbReference type="Proteomes" id="UP001060012"/>
    </source>
</evidence>
<keyword evidence="10" id="KW-0969">Cilium</keyword>
<dbReference type="InterPro" id="IPR053927">
    <property type="entry name" value="FlgK_helical"/>
</dbReference>
<feature type="domain" description="Flagellar hook-associated protein FlgK helical" evidence="9">
    <location>
        <begin position="91"/>
        <end position="246"/>
    </location>
</feature>
<keyword evidence="5" id="KW-0964">Secreted</keyword>
<evidence type="ECO:0000313" key="10">
    <source>
        <dbReference type="EMBL" id="UTJ06259.1"/>
    </source>
</evidence>
<name>A0ABY5E241_9BACT</name>
<evidence type="ECO:0000256" key="2">
    <source>
        <dbReference type="ARBA" id="ARBA00004613"/>
    </source>
</evidence>
<keyword evidence="11" id="KW-1185">Reference proteome</keyword>
<dbReference type="InterPro" id="IPR001444">
    <property type="entry name" value="Flag_bb_rod_N"/>
</dbReference>
<keyword evidence="6" id="KW-0975">Bacterial flagellum</keyword>
<protein>
    <recommendedName>
        <fullName evidence="4">Flagellar hook-associated protein 1</fullName>
    </recommendedName>
</protein>
<evidence type="ECO:0000259" key="7">
    <source>
        <dbReference type="Pfam" id="PF00460"/>
    </source>
</evidence>
<gene>
    <name evidence="10" type="ORF">NJU99_13540</name>
</gene>
<dbReference type="EMBL" id="CP100595">
    <property type="protein sequence ID" value="UTJ06259.1"/>
    <property type="molecule type" value="Genomic_DNA"/>
</dbReference>